<evidence type="ECO:0000256" key="5">
    <source>
        <dbReference type="ARBA" id="ARBA00013200"/>
    </source>
</evidence>
<evidence type="ECO:0000313" key="21">
    <source>
        <dbReference type="EMBL" id="MBG6286932.1"/>
    </source>
</evidence>
<dbReference type="Proteomes" id="UP000608450">
    <property type="component" value="Unassembled WGS sequence"/>
</dbReference>
<comment type="subcellular location">
    <subcellularLocation>
        <location evidence="2 19">Cell membrane</location>
        <topology evidence="2 19">Multi-pass membrane protein</topology>
    </subcellularLocation>
</comment>
<evidence type="ECO:0000256" key="19">
    <source>
        <dbReference type="HAMAP-Rule" id="MF_00719"/>
    </source>
</evidence>
<keyword evidence="11 19" id="KW-0460">Magnesium</keyword>
<comment type="similarity">
    <text evidence="4 19">Belongs to the CobS family.</text>
</comment>
<dbReference type="NCBIfam" id="TIGR00317">
    <property type="entry name" value="cobS"/>
    <property type="match status" value="1"/>
</dbReference>
<dbReference type="HAMAP" id="MF_00719">
    <property type="entry name" value="CobS"/>
    <property type="match status" value="1"/>
</dbReference>
<dbReference type="PANTHER" id="PTHR34148:SF1">
    <property type="entry name" value="ADENOSYLCOBINAMIDE-GDP RIBAZOLETRANSFERASE"/>
    <property type="match status" value="1"/>
</dbReference>
<dbReference type="Pfam" id="PF02654">
    <property type="entry name" value="CobS"/>
    <property type="match status" value="1"/>
</dbReference>
<evidence type="ECO:0000256" key="13">
    <source>
        <dbReference type="ARBA" id="ARBA00023136"/>
    </source>
</evidence>
<evidence type="ECO:0000256" key="7">
    <source>
        <dbReference type="ARBA" id="ARBA00022475"/>
    </source>
</evidence>
<evidence type="ECO:0000256" key="9">
    <source>
        <dbReference type="ARBA" id="ARBA00022679"/>
    </source>
</evidence>
<evidence type="ECO:0000256" key="3">
    <source>
        <dbReference type="ARBA" id="ARBA00004663"/>
    </source>
</evidence>
<evidence type="ECO:0000256" key="11">
    <source>
        <dbReference type="ARBA" id="ARBA00022842"/>
    </source>
</evidence>
<feature type="transmembrane region" description="Helical" evidence="19">
    <location>
        <begin position="140"/>
        <end position="160"/>
    </location>
</feature>
<evidence type="ECO:0000256" key="1">
    <source>
        <dbReference type="ARBA" id="ARBA00001946"/>
    </source>
</evidence>
<comment type="pathway">
    <text evidence="3 19">Cofactor biosynthesis; adenosylcobalamin biosynthesis; adenosylcobalamin from cob(II)yrinate a,c-diamide: step 7/7.</text>
</comment>
<keyword evidence="12 19" id="KW-1133">Transmembrane helix</keyword>
<dbReference type="NCBIfam" id="NF001278">
    <property type="entry name" value="PRK00235.1-5"/>
    <property type="match status" value="1"/>
</dbReference>
<feature type="transmembrane region" description="Helical" evidence="19">
    <location>
        <begin position="63"/>
        <end position="83"/>
    </location>
</feature>
<dbReference type="InterPro" id="IPR003805">
    <property type="entry name" value="CobS"/>
</dbReference>
<feature type="compositionally biased region" description="Basic and acidic residues" evidence="20">
    <location>
        <begin position="1"/>
        <end position="11"/>
    </location>
</feature>
<comment type="cofactor">
    <cofactor evidence="1 19">
        <name>Mg(2+)</name>
        <dbReference type="ChEBI" id="CHEBI:18420"/>
    </cofactor>
</comment>
<evidence type="ECO:0000256" key="6">
    <source>
        <dbReference type="ARBA" id="ARBA00015850"/>
    </source>
</evidence>
<comment type="caution">
    <text evidence="21">The sequence shown here is derived from an EMBL/GenBank/DDBJ whole genome shotgun (WGS) entry which is preliminary data.</text>
</comment>
<comment type="function">
    <text evidence="14 19">Joins adenosylcobinamide-GDP and alpha-ribazole to generate adenosylcobalamin (Ado-cobalamin). Also synthesizes adenosylcobalamin 5'-phosphate from adenosylcobinamide-GDP and alpha-ribazole 5'-phosphate.</text>
</comment>
<feature type="transmembrane region" description="Helical" evidence="19">
    <location>
        <begin position="206"/>
        <end position="239"/>
    </location>
</feature>
<dbReference type="EC" id="2.7.8.26" evidence="5 19"/>
<gene>
    <name evidence="19" type="primary">cobS</name>
    <name evidence="21" type="ORF">I5I61_05690</name>
</gene>
<feature type="transmembrane region" description="Helical" evidence="19">
    <location>
        <begin position="88"/>
        <end position="108"/>
    </location>
</feature>
<accession>A0ABS0KFQ7</accession>
<evidence type="ECO:0000313" key="22">
    <source>
        <dbReference type="Proteomes" id="UP000608450"/>
    </source>
</evidence>
<keyword evidence="22" id="KW-1185">Reference proteome</keyword>
<keyword evidence="10 19" id="KW-0812">Transmembrane</keyword>
<dbReference type="EMBL" id="JADTFC010000008">
    <property type="protein sequence ID" value="MBG6286932.1"/>
    <property type="molecule type" value="Genomic_DNA"/>
</dbReference>
<dbReference type="PANTHER" id="PTHR34148">
    <property type="entry name" value="ADENOSYLCOBINAMIDE-GDP RIBAZOLETRANSFERASE"/>
    <property type="match status" value="1"/>
</dbReference>
<comment type="catalytic activity">
    <reaction evidence="18 19">
        <text>alpha-ribazole 5'-phosphate + adenosylcob(III)inamide-GDP = adenosylcob(III)alamin 5'-phosphate + GMP + H(+)</text>
        <dbReference type="Rhea" id="RHEA:23560"/>
        <dbReference type="ChEBI" id="CHEBI:15378"/>
        <dbReference type="ChEBI" id="CHEBI:57918"/>
        <dbReference type="ChEBI" id="CHEBI:58115"/>
        <dbReference type="ChEBI" id="CHEBI:60487"/>
        <dbReference type="ChEBI" id="CHEBI:60493"/>
        <dbReference type="EC" id="2.7.8.26"/>
    </reaction>
</comment>
<evidence type="ECO:0000256" key="2">
    <source>
        <dbReference type="ARBA" id="ARBA00004651"/>
    </source>
</evidence>
<evidence type="ECO:0000256" key="16">
    <source>
        <dbReference type="ARBA" id="ARBA00032853"/>
    </source>
</evidence>
<sequence>MNNLHPERDQEAPEPPAEASGEDACAAQLSDWCLPLVALQFLTRLPVRLGHMPTPQQFGRATLYYPLVGLLIGSVLFAMGELLSGVHLLLQAALILLVWVAFTGALHLDGLADTADAWIGGLGDRERTLAIMKDPRCGPAAVVALVLLLLLKFAAITSILGNHQHWGLLLAPWLGRCALPLLFYTTDYARKGGLGQALADHLPRGAMPWMLAANAALMVLVGLTGMLALAVALVMFVWLRSRFIARLGGTTGDTAGAMLEMIECAVLVALAL</sequence>
<comment type="catalytic activity">
    <reaction evidence="17 19">
        <text>alpha-ribazole + adenosylcob(III)inamide-GDP = adenosylcob(III)alamin + GMP + H(+)</text>
        <dbReference type="Rhea" id="RHEA:16049"/>
        <dbReference type="ChEBI" id="CHEBI:10329"/>
        <dbReference type="ChEBI" id="CHEBI:15378"/>
        <dbReference type="ChEBI" id="CHEBI:18408"/>
        <dbReference type="ChEBI" id="CHEBI:58115"/>
        <dbReference type="ChEBI" id="CHEBI:60487"/>
        <dbReference type="EC" id="2.7.8.26"/>
    </reaction>
</comment>
<evidence type="ECO:0000256" key="15">
    <source>
        <dbReference type="ARBA" id="ARBA00032605"/>
    </source>
</evidence>
<dbReference type="RefSeq" id="WP_178072229.1">
    <property type="nucleotide sequence ID" value="NZ_FZOM01000001.1"/>
</dbReference>
<evidence type="ECO:0000256" key="14">
    <source>
        <dbReference type="ARBA" id="ARBA00025228"/>
    </source>
</evidence>
<keyword evidence="7 19" id="KW-1003">Cell membrane</keyword>
<organism evidence="21 22">
    <name type="scientific">Pseudomonas nitroreducens</name>
    <dbReference type="NCBI Taxonomy" id="46680"/>
    <lineage>
        <taxon>Bacteria</taxon>
        <taxon>Pseudomonadati</taxon>
        <taxon>Pseudomonadota</taxon>
        <taxon>Gammaproteobacteria</taxon>
        <taxon>Pseudomonadales</taxon>
        <taxon>Pseudomonadaceae</taxon>
        <taxon>Pseudomonas</taxon>
    </lineage>
</organism>
<keyword evidence="13 19" id="KW-0472">Membrane</keyword>
<evidence type="ECO:0000256" key="18">
    <source>
        <dbReference type="ARBA" id="ARBA00049504"/>
    </source>
</evidence>
<evidence type="ECO:0000256" key="17">
    <source>
        <dbReference type="ARBA" id="ARBA00048623"/>
    </source>
</evidence>
<keyword evidence="9 19" id="KW-0808">Transferase</keyword>
<feature type="region of interest" description="Disordered" evidence="20">
    <location>
        <begin position="1"/>
        <end position="21"/>
    </location>
</feature>
<dbReference type="GO" id="GO:0051073">
    <property type="term" value="F:adenosylcobinamide-GDP ribazoletransferase activity"/>
    <property type="evidence" value="ECO:0007669"/>
    <property type="project" value="UniProtKB-EC"/>
</dbReference>
<evidence type="ECO:0000256" key="10">
    <source>
        <dbReference type="ARBA" id="ARBA00022692"/>
    </source>
</evidence>
<name>A0ABS0KFQ7_PSENT</name>
<protein>
    <recommendedName>
        <fullName evidence="6 19">Adenosylcobinamide-GDP ribazoletransferase</fullName>
        <ecNumber evidence="5 19">2.7.8.26</ecNumber>
    </recommendedName>
    <alternativeName>
        <fullName evidence="16 19">Cobalamin synthase</fullName>
    </alternativeName>
    <alternativeName>
        <fullName evidence="15 19">Cobalamin-5'-phosphate synthase</fullName>
    </alternativeName>
</protein>
<evidence type="ECO:0000256" key="20">
    <source>
        <dbReference type="SAM" id="MobiDB-lite"/>
    </source>
</evidence>
<reference evidence="21 22" key="1">
    <citation type="submission" date="2020-11" db="EMBL/GenBank/DDBJ databases">
        <title>Enhanced detection system for hospital associated transmission using whole genome sequencing surveillance.</title>
        <authorList>
            <person name="Harrison L.H."/>
            <person name="Van Tyne D."/>
            <person name="Marsh J.W."/>
            <person name="Griffith M.P."/>
            <person name="Snyder D.J."/>
            <person name="Cooper V.S."/>
            <person name="Mustapha M."/>
        </authorList>
    </citation>
    <scope>NUCLEOTIDE SEQUENCE [LARGE SCALE GENOMIC DNA]</scope>
    <source>
        <strain evidence="21 22">PSA00705</strain>
    </source>
</reference>
<proteinExistence type="inferred from homology"/>
<evidence type="ECO:0000256" key="12">
    <source>
        <dbReference type="ARBA" id="ARBA00022989"/>
    </source>
</evidence>
<keyword evidence="8 19" id="KW-0169">Cobalamin biosynthesis</keyword>
<evidence type="ECO:0000256" key="8">
    <source>
        <dbReference type="ARBA" id="ARBA00022573"/>
    </source>
</evidence>
<evidence type="ECO:0000256" key="4">
    <source>
        <dbReference type="ARBA" id="ARBA00010561"/>
    </source>
</evidence>